<evidence type="ECO:0000313" key="11">
    <source>
        <dbReference type="EMBL" id="SHJ27123.1"/>
    </source>
</evidence>
<evidence type="ECO:0000256" key="6">
    <source>
        <dbReference type="ARBA" id="ARBA00022723"/>
    </source>
</evidence>
<dbReference type="GO" id="GO:0008777">
    <property type="term" value="F:acetylornithine deacetylase activity"/>
    <property type="evidence" value="ECO:0007669"/>
    <property type="project" value="TreeGrafter"/>
</dbReference>
<dbReference type="PANTHER" id="PTHR43808:SF31">
    <property type="entry name" value="N-ACETYL-L-CITRULLINE DEACETYLASE"/>
    <property type="match status" value="1"/>
</dbReference>
<dbReference type="InterPro" id="IPR002933">
    <property type="entry name" value="Peptidase_M20"/>
</dbReference>
<evidence type="ECO:0000256" key="1">
    <source>
        <dbReference type="ARBA" id="ARBA00001947"/>
    </source>
</evidence>
<keyword evidence="6" id="KW-0479">Metal-binding</keyword>
<reference evidence="12" key="1">
    <citation type="submission" date="2016-11" db="EMBL/GenBank/DDBJ databases">
        <authorList>
            <person name="Varghese N."/>
            <person name="Submissions S."/>
        </authorList>
    </citation>
    <scope>NUCLEOTIDE SEQUENCE [LARGE SCALE GENOMIC DNA]</scope>
    <source>
        <strain evidence="12">DSM 26349</strain>
    </source>
</reference>
<evidence type="ECO:0000259" key="10">
    <source>
        <dbReference type="Pfam" id="PF07687"/>
    </source>
</evidence>
<dbReference type="CDD" id="cd03894">
    <property type="entry name" value="M20_ArgE"/>
    <property type="match status" value="1"/>
</dbReference>
<dbReference type="NCBIfam" id="NF005710">
    <property type="entry name" value="PRK07522.1"/>
    <property type="match status" value="1"/>
</dbReference>
<dbReference type="InterPro" id="IPR036264">
    <property type="entry name" value="Bact_exopeptidase_dim_dom"/>
</dbReference>
<feature type="domain" description="Peptidase M20 dimerisation" evidence="10">
    <location>
        <begin position="172"/>
        <end position="283"/>
    </location>
</feature>
<dbReference type="PANTHER" id="PTHR43808">
    <property type="entry name" value="ACETYLORNITHINE DEACETYLASE"/>
    <property type="match status" value="1"/>
</dbReference>
<dbReference type="GO" id="GO:0046872">
    <property type="term" value="F:metal ion binding"/>
    <property type="evidence" value="ECO:0007669"/>
    <property type="project" value="UniProtKB-KW"/>
</dbReference>
<dbReference type="InterPro" id="IPR001261">
    <property type="entry name" value="ArgE/DapE_CS"/>
</dbReference>
<dbReference type="Pfam" id="PF01546">
    <property type="entry name" value="Peptidase_M20"/>
    <property type="match status" value="1"/>
</dbReference>
<dbReference type="AlphaFoldDB" id="A0A1M6HYC3"/>
<keyword evidence="8" id="KW-0862">Zinc</keyword>
<evidence type="ECO:0000256" key="5">
    <source>
        <dbReference type="ARBA" id="ARBA00022605"/>
    </source>
</evidence>
<evidence type="ECO:0000256" key="2">
    <source>
        <dbReference type="ARBA" id="ARBA00005691"/>
    </source>
</evidence>
<dbReference type="SUPFAM" id="SSF53187">
    <property type="entry name" value="Zn-dependent exopeptidases"/>
    <property type="match status" value="1"/>
</dbReference>
<dbReference type="EMBL" id="FQYV01000012">
    <property type="protein sequence ID" value="SHJ27123.1"/>
    <property type="molecule type" value="Genomic_DNA"/>
</dbReference>
<comment type="cofactor">
    <cofactor evidence="1">
        <name>Zn(2+)</name>
        <dbReference type="ChEBI" id="CHEBI:29105"/>
    </cofactor>
</comment>
<organism evidence="11 12">
    <name type="scientific">Aequorivita viscosa</name>
    <dbReference type="NCBI Taxonomy" id="797419"/>
    <lineage>
        <taxon>Bacteria</taxon>
        <taxon>Pseudomonadati</taxon>
        <taxon>Bacteroidota</taxon>
        <taxon>Flavobacteriia</taxon>
        <taxon>Flavobacteriales</taxon>
        <taxon>Flavobacteriaceae</taxon>
        <taxon>Aequorivita</taxon>
    </lineage>
</organism>
<gene>
    <name evidence="11" type="ORF">SAMN04487908_112100</name>
</gene>
<dbReference type="RefSeq" id="WP_073218239.1">
    <property type="nucleotide sequence ID" value="NZ_FNNS01000013.1"/>
</dbReference>
<dbReference type="NCBIfam" id="TIGR01892">
    <property type="entry name" value="AcOrn-deacetyl"/>
    <property type="match status" value="1"/>
</dbReference>
<dbReference type="STRING" id="797419.SAMN05216556_1134"/>
<dbReference type="InterPro" id="IPR050072">
    <property type="entry name" value="Peptidase_M20A"/>
</dbReference>
<name>A0A1M6HYC3_9FLAO</name>
<keyword evidence="5" id="KW-0028">Amino-acid biosynthesis</keyword>
<comment type="similarity">
    <text evidence="2">Belongs to the peptidase M20A family. ArgE subfamily.</text>
</comment>
<dbReference type="Gene3D" id="3.40.630.10">
    <property type="entry name" value="Zn peptidases"/>
    <property type="match status" value="1"/>
</dbReference>
<protein>
    <submittedName>
        <fullName evidence="11">Acetylornithine deacetylase</fullName>
    </submittedName>
</protein>
<sequence>MTTIQILEKLVSFPVLGGESNLEIINWIKNHIESLDITTTLVPNDNGTKASLHCRIGPAVDGGVILSGHTDVVPVEGQAWVTDPFKLIDKGDGNLYGRGTCDMKGFLAICLHSIFKMIAANLNKPIYFAFSYDEEIGCLAAPELIQHINKTYKEKPKYALIGEPSMLHPILAQKGINIFDTHISASTGHSSRIKIEVSAIHEATRLIGWLEDKMNKLIDATPNDDRFIPPHTTIHVGQFNGGIAPNVIADKASFSWDIRTVPSDSIDDILKDFKQYCSQREKELSKVFPGFKIETIPRHPEVPHLDTHYEMDIVNLIKMISGNSNYSAVSYASEAGQFSQGGFESVICGPGSIAQAHTANEFISKEQIRKGEEMLERLIFEMSS</sequence>
<dbReference type="Proteomes" id="UP000184172">
    <property type="component" value="Unassembled WGS sequence"/>
</dbReference>
<dbReference type="Pfam" id="PF07687">
    <property type="entry name" value="M20_dimer"/>
    <property type="match status" value="1"/>
</dbReference>
<evidence type="ECO:0000256" key="3">
    <source>
        <dbReference type="ARBA" id="ARBA00022490"/>
    </source>
</evidence>
<proteinExistence type="inferred from homology"/>
<dbReference type="Gene3D" id="3.30.70.360">
    <property type="match status" value="1"/>
</dbReference>
<keyword evidence="7" id="KW-0378">Hydrolase</keyword>
<dbReference type="InterPro" id="IPR011650">
    <property type="entry name" value="Peptidase_M20_dimer"/>
</dbReference>
<keyword evidence="9" id="KW-0170">Cobalt</keyword>
<keyword evidence="4" id="KW-0055">Arginine biosynthesis</keyword>
<dbReference type="GO" id="GO:0006526">
    <property type="term" value="P:L-arginine biosynthetic process"/>
    <property type="evidence" value="ECO:0007669"/>
    <property type="project" value="UniProtKB-KW"/>
</dbReference>
<evidence type="ECO:0000313" key="12">
    <source>
        <dbReference type="Proteomes" id="UP000184172"/>
    </source>
</evidence>
<accession>A0A1M6HYC3</accession>
<evidence type="ECO:0000256" key="7">
    <source>
        <dbReference type="ARBA" id="ARBA00022801"/>
    </source>
</evidence>
<keyword evidence="3" id="KW-0963">Cytoplasm</keyword>
<dbReference type="OrthoDB" id="9792335at2"/>
<dbReference type="PROSITE" id="PS00759">
    <property type="entry name" value="ARGE_DAPE_CPG2_2"/>
    <property type="match status" value="1"/>
</dbReference>
<evidence type="ECO:0000256" key="9">
    <source>
        <dbReference type="ARBA" id="ARBA00023285"/>
    </source>
</evidence>
<evidence type="ECO:0000256" key="4">
    <source>
        <dbReference type="ARBA" id="ARBA00022571"/>
    </source>
</evidence>
<evidence type="ECO:0000256" key="8">
    <source>
        <dbReference type="ARBA" id="ARBA00022833"/>
    </source>
</evidence>
<keyword evidence="12" id="KW-1185">Reference proteome</keyword>
<dbReference type="SUPFAM" id="SSF55031">
    <property type="entry name" value="Bacterial exopeptidase dimerisation domain"/>
    <property type="match status" value="1"/>
</dbReference>
<dbReference type="InterPro" id="IPR010169">
    <property type="entry name" value="AcOrn-deacetyl"/>
</dbReference>